<name>A0A6C0CSK5_9ZZZZ</name>
<accession>A0A6C0CSK5</accession>
<sequence length="227" mass="25614">MQSPFWLNDPTILFNRDKIGELWPTPDMSSNDKLNAVTRLVIILSILGFLVTKNVRVVVTGLVTLVAVAILQHVQKKNDTKDNLEQAVKEGFQTLTKKSLDTLPLTRPTENNPVMNVLLPQIQDEPQRPPAAPAFNPVVEEEINKSTQEFVVNNFDNPDGIDERLFKDLGDSFEFDRSMRQWYSNPSTTVPNDQKSFAEFCYGDMISCKDGNELACERNAGARWING</sequence>
<organism evidence="3">
    <name type="scientific">viral metagenome</name>
    <dbReference type="NCBI Taxonomy" id="1070528"/>
    <lineage>
        <taxon>unclassified sequences</taxon>
        <taxon>metagenomes</taxon>
        <taxon>organismal metagenomes</taxon>
    </lineage>
</organism>
<keyword evidence="1" id="KW-1133">Transmembrane helix</keyword>
<feature type="domain" description="Minor capsid protein P9 transmembrane helices" evidence="2">
    <location>
        <begin position="5"/>
        <end position="70"/>
    </location>
</feature>
<proteinExistence type="predicted"/>
<dbReference type="Pfam" id="PF19066">
    <property type="entry name" value="P9_TM"/>
    <property type="match status" value="1"/>
</dbReference>
<dbReference type="InterPro" id="IPR043915">
    <property type="entry name" value="P9_TM"/>
</dbReference>
<reference evidence="3" key="1">
    <citation type="journal article" date="2020" name="Nature">
        <title>Giant virus diversity and host interactions through global metagenomics.</title>
        <authorList>
            <person name="Schulz F."/>
            <person name="Roux S."/>
            <person name="Paez-Espino D."/>
            <person name="Jungbluth S."/>
            <person name="Walsh D.A."/>
            <person name="Denef V.J."/>
            <person name="McMahon K.D."/>
            <person name="Konstantinidis K.T."/>
            <person name="Eloe-Fadrosh E.A."/>
            <person name="Kyrpides N.C."/>
            <person name="Woyke T."/>
        </authorList>
    </citation>
    <scope>NUCLEOTIDE SEQUENCE</scope>
    <source>
        <strain evidence="3">GVMAG-M-3300021425-30</strain>
    </source>
</reference>
<dbReference type="AlphaFoldDB" id="A0A6C0CSK5"/>
<evidence type="ECO:0000259" key="2">
    <source>
        <dbReference type="Pfam" id="PF19066"/>
    </source>
</evidence>
<keyword evidence="1" id="KW-0472">Membrane</keyword>
<feature type="transmembrane region" description="Helical" evidence="1">
    <location>
        <begin position="34"/>
        <end position="51"/>
    </location>
</feature>
<evidence type="ECO:0000313" key="3">
    <source>
        <dbReference type="EMBL" id="QHT06465.1"/>
    </source>
</evidence>
<protein>
    <recommendedName>
        <fullName evidence="2">Minor capsid protein P9 transmembrane helices domain-containing protein</fullName>
    </recommendedName>
</protein>
<keyword evidence="1" id="KW-0812">Transmembrane</keyword>
<dbReference type="EMBL" id="MN739469">
    <property type="protein sequence ID" value="QHT06465.1"/>
    <property type="molecule type" value="Genomic_DNA"/>
</dbReference>
<evidence type="ECO:0000256" key="1">
    <source>
        <dbReference type="SAM" id="Phobius"/>
    </source>
</evidence>
<feature type="transmembrane region" description="Helical" evidence="1">
    <location>
        <begin position="57"/>
        <end position="74"/>
    </location>
</feature>